<dbReference type="GO" id="GO:0005783">
    <property type="term" value="C:endoplasmic reticulum"/>
    <property type="evidence" value="ECO:0007669"/>
    <property type="project" value="TreeGrafter"/>
</dbReference>
<evidence type="ECO:0000256" key="4">
    <source>
        <dbReference type="ARBA" id="ARBA00023136"/>
    </source>
</evidence>
<dbReference type="PANTHER" id="PTHR13439">
    <property type="entry name" value="CT120 PROTEIN"/>
    <property type="match status" value="1"/>
</dbReference>
<sequence length="186" mass="21219">MDPISQLVFTVSLTSLLAFQGMFHGLSPWASSRISSGFWQLSRKQKIEWNSRIVSTLHAFIVGLFCFYILLFDDAVNLDPVCWFFDVLGYPKSSKPNLANGVLMAVTFFLVRIVVMPFYYGRMYSVFGTQAFDRVSRGARVAWVLSSFCLDIMNLMWMHRIGRGCFRVLHSSTRCKALVDKNGKAE</sequence>
<dbReference type="InterPro" id="IPR050846">
    <property type="entry name" value="TLCD"/>
</dbReference>
<evidence type="ECO:0000256" key="1">
    <source>
        <dbReference type="ARBA" id="ARBA00004141"/>
    </source>
</evidence>
<name>A0AAD7WUJ2_9TELE</name>
<dbReference type="InterPro" id="IPR006634">
    <property type="entry name" value="TLC-dom"/>
</dbReference>
<feature type="transmembrane region" description="Helical" evidence="6">
    <location>
        <begin position="98"/>
        <end position="120"/>
    </location>
</feature>
<feature type="transmembrane region" description="Helical" evidence="6">
    <location>
        <begin position="53"/>
        <end position="71"/>
    </location>
</feature>
<reference evidence="8" key="1">
    <citation type="journal article" date="2023" name="Science">
        <title>Genome structures resolve the early diversification of teleost fishes.</title>
        <authorList>
            <person name="Parey E."/>
            <person name="Louis A."/>
            <person name="Montfort J."/>
            <person name="Bouchez O."/>
            <person name="Roques C."/>
            <person name="Iampietro C."/>
            <person name="Lluch J."/>
            <person name="Castinel A."/>
            <person name="Donnadieu C."/>
            <person name="Desvignes T."/>
            <person name="Floi Bucao C."/>
            <person name="Jouanno E."/>
            <person name="Wen M."/>
            <person name="Mejri S."/>
            <person name="Dirks R."/>
            <person name="Jansen H."/>
            <person name="Henkel C."/>
            <person name="Chen W.J."/>
            <person name="Zahm M."/>
            <person name="Cabau C."/>
            <person name="Klopp C."/>
            <person name="Thompson A.W."/>
            <person name="Robinson-Rechavi M."/>
            <person name="Braasch I."/>
            <person name="Lecointre G."/>
            <person name="Bobe J."/>
            <person name="Postlethwait J.H."/>
            <person name="Berthelot C."/>
            <person name="Roest Crollius H."/>
            <person name="Guiguen Y."/>
        </authorList>
    </citation>
    <scope>NUCLEOTIDE SEQUENCE</scope>
    <source>
        <strain evidence="8">NC1722</strain>
    </source>
</reference>
<organism evidence="8 9">
    <name type="scientific">Aldrovandia affinis</name>
    <dbReference type="NCBI Taxonomy" id="143900"/>
    <lineage>
        <taxon>Eukaryota</taxon>
        <taxon>Metazoa</taxon>
        <taxon>Chordata</taxon>
        <taxon>Craniata</taxon>
        <taxon>Vertebrata</taxon>
        <taxon>Euteleostomi</taxon>
        <taxon>Actinopterygii</taxon>
        <taxon>Neopterygii</taxon>
        <taxon>Teleostei</taxon>
        <taxon>Notacanthiformes</taxon>
        <taxon>Halosauridae</taxon>
        <taxon>Aldrovandia</taxon>
    </lineage>
</organism>
<dbReference type="Proteomes" id="UP001221898">
    <property type="component" value="Unassembled WGS sequence"/>
</dbReference>
<comment type="subcellular location">
    <subcellularLocation>
        <location evidence="1">Membrane</location>
        <topology evidence="1">Multi-pass membrane protein</topology>
    </subcellularLocation>
</comment>
<evidence type="ECO:0000256" key="2">
    <source>
        <dbReference type="ARBA" id="ARBA00022692"/>
    </source>
</evidence>
<dbReference type="PANTHER" id="PTHR13439:SF1">
    <property type="entry name" value="TLC DOMAIN-CONTAINING PROTEIN 4"/>
    <property type="match status" value="1"/>
</dbReference>
<comment type="caution">
    <text evidence="8">The sequence shown here is derived from an EMBL/GenBank/DDBJ whole genome shotgun (WGS) entry which is preliminary data.</text>
</comment>
<keyword evidence="9" id="KW-1185">Reference proteome</keyword>
<evidence type="ECO:0000256" key="5">
    <source>
        <dbReference type="PROSITE-ProRule" id="PRU00205"/>
    </source>
</evidence>
<dbReference type="EMBL" id="JAINUG010000030">
    <property type="protein sequence ID" value="KAJ8409530.1"/>
    <property type="molecule type" value="Genomic_DNA"/>
</dbReference>
<gene>
    <name evidence="8" type="ORF">AAFF_G00229310</name>
</gene>
<protein>
    <recommendedName>
        <fullName evidence="7">TLC domain-containing protein</fullName>
    </recommendedName>
</protein>
<dbReference type="PROSITE" id="PS50922">
    <property type="entry name" value="TLC"/>
    <property type="match status" value="1"/>
</dbReference>
<evidence type="ECO:0000256" key="6">
    <source>
        <dbReference type="SAM" id="Phobius"/>
    </source>
</evidence>
<feature type="transmembrane region" description="Helical" evidence="6">
    <location>
        <begin position="140"/>
        <end position="157"/>
    </location>
</feature>
<keyword evidence="4 5" id="KW-0472">Membrane</keyword>
<keyword evidence="3 6" id="KW-1133">Transmembrane helix</keyword>
<dbReference type="Pfam" id="PF03798">
    <property type="entry name" value="TRAM_LAG1_CLN8"/>
    <property type="match status" value="1"/>
</dbReference>
<evidence type="ECO:0000259" key="7">
    <source>
        <dbReference type="PROSITE" id="PS50922"/>
    </source>
</evidence>
<dbReference type="GO" id="GO:0055088">
    <property type="term" value="P:lipid homeostasis"/>
    <property type="evidence" value="ECO:0007669"/>
    <property type="project" value="TreeGrafter"/>
</dbReference>
<evidence type="ECO:0000313" key="9">
    <source>
        <dbReference type="Proteomes" id="UP001221898"/>
    </source>
</evidence>
<accession>A0AAD7WUJ2</accession>
<feature type="domain" description="TLC" evidence="7">
    <location>
        <begin position="1"/>
        <end position="170"/>
    </location>
</feature>
<evidence type="ECO:0000313" key="8">
    <source>
        <dbReference type="EMBL" id="KAJ8409530.1"/>
    </source>
</evidence>
<dbReference type="GO" id="GO:0016020">
    <property type="term" value="C:membrane"/>
    <property type="evidence" value="ECO:0007669"/>
    <property type="project" value="UniProtKB-SubCell"/>
</dbReference>
<dbReference type="AlphaFoldDB" id="A0AAD7WUJ2"/>
<keyword evidence="2 5" id="KW-0812">Transmembrane</keyword>
<proteinExistence type="predicted"/>
<evidence type="ECO:0000256" key="3">
    <source>
        <dbReference type="ARBA" id="ARBA00022989"/>
    </source>
</evidence>